<reference evidence="2 3" key="1">
    <citation type="journal article" date="2023" name="Mol. Biol. Evol.">
        <title>Genomics of Secondarily Temperate Adaptation in the Only Non-Antarctic Icefish.</title>
        <authorList>
            <person name="Rivera-Colon A.G."/>
            <person name="Rayamajhi N."/>
            <person name="Minhas B.F."/>
            <person name="Madrigal G."/>
            <person name="Bilyk K.T."/>
            <person name="Yoon V."/>
            <person name="Hune M."/>
            <person name="Gregory S."/>
            <person name="Cheng C.H.C."/>
            <person name="Catchen J.M."/>
        </authorList>
    </citation>
    <scope>NUCLEOTIDE SEQUENCE [LARGE SCALE GENOMIC DNA]</scope>
    <source>
        <tissue evidence="2">White muscle</tissue>
    </source>
</reference>
<dbReference type="EMBL" id="JAURVH010001525">
    <property type="protein sequence ID" value="KAK5918350.1"/>
    <property type="molecule type" value="Genomic_DNA"/>
</dbReference>
<evidence type="ECO:0000313" key="3">
    <source>
        <dbReference type="Proteomes" id="UP001331515"/>
    </source>
</evidence>
<organism evidence="2 3">
    <name type="scientific">Champsocephalus gunnari</name>
    <name type="common">Mackerel icefish</name>
    <dbReference type="NCBI Taxonomy" id="52237"/>
    <lineage>
        <taxon>Eukaryota</taxon>
        <taxon>Metazoa</taxon>
        <taxon>Chordata</taxon>
        <taxon>Craniata</taxon>
        <taxon>Vertebrata</taxon>
        <taxon>Euteleostomi</taxon>
        <taxon>Actinopterygii</taxon>
        <taxon>Neopterygii</taxon>
        <taxon>Teleostei</taxon>
        <taxon>Neoteleostei</taxon>
        <taxon>Acanthomorphata</taxon>
        <taxon>Eupercaria</taxon>
        <taxon>Perciformes</taxon>
        <taxon>Notothenioidei</taxon>
        <taxon>Channichthyidae</taxon>
        <taxon>Champsocephalus</taxon>
    </lineage>
</organism>
<accession>A0AAN8DA85</accession>
<dbReference type="Pfam" id="PF05699">
    <property type="entry name" value="Dimer_Tnp_hAT"/>
    <property type="match status" value="1"/>
</dbReference>
<comment type="caution">
    <text evidence="2">The sequence shown here is derived from an EMBL/GenBank/DDBJ whole genome shotgun (WGS) entry which is preliminary data.</text>
</comment>
<dbReference type="InterPro" id="IPR008906">
    <property type="entry name" value="HATC_C_dom"/>
</dbReference>
<dbReference type="GO" id="GO:0046983">
    <property type="term" value="F:protein dimerization activity"/>
    <property type="evidence" value="ECO:0007669"/>
    <property type="project" value="InterPro"/>
</dbReference>
<evidence type="ECO:0000259" key="1">
    <source>
        <dbReference type="Pfam" id="PF05699"/>
    </source>
</evidence>
<feature type="domain" description="HAT C-terminal dimerisation" evidence="1">
    <location>
        <begin position="29"/>
        <end position="74"/>
    </location>
</feature>
<keyword evidence="3" id="KW-1185">Reference proteome</keyword>
<sequence>MEGSTPPDDGKWTIKTLLTTFHKTLEAMPSVIGAFKSALTFGASTATCENSFSALKNIFSDHRRSMLHQRKAHLIQLGFEKDLTRKCRDEWKDTLLRRFHSSGKRRLQLY</sequence>
<protein>
    <recommendedName>
        <fullName evidence="1">HAT C-terminal dimerisation domain-containing protein</fullName>
    </recommendedName>
</protein>
<name>A0AAN8DA85_CHAGU</name>
<gene>
    <name evidence="2" type="ORF">CgunFtcFv8_003123</name>
</gene>
<proteinExistence type="predicted"/>
<dbReference type="AlphaFoldDB" id="A0AAN8DA85"/>
<dbReference type="Proteomes" id="UP001331515">
    <property type="component" value="Unassembled WGS sequence"/>
</dbReference>
<evidence type="ECO:0000313" key="2">
    <source>
        <dbReference type="EMBL" id="KAK5918350.1"/>
    </source>
</evidence>